<dbReference type="Pfam" id="PF00480">
    <property type="entry name" value="ROK"/>
    <property type="match status" value="1"/>
</dbReference>
<evidence type="ECO:0000313" key="2">
    <source>
        <dbReference type="EMBL" id="MBF4692674.1"/>
    </source>
</evidence>
<dbReference type="Gene3D" id="3.30.420.40">
    <property type="match status" value="2"/>
</dbReference>
<comment type="similarity">
    <text evidence="1">Belongs to the ROK (NagC/XylR) family.</text>
</comment>
<dbReference type="RefSeq" id="WP_194700914.1">
    <property type="nucleotide sequence ID" value="NZ_JADKNH010000003.1"/>
</dbReference>
<sequence length="297" mass="32442">MKYLAIDIGGTNIKYGLVSSAGEITFKNKEKTDKTSLENLVMQLSDIIENFKARSIAFKGIALSVPAPVNAVTGEILGRGSMPFLLNESLNQILGKTYNLKITSENDGNCAALAEVWLGAAKSCKDIALVVCGTGIGGAIIKDRKIHRGKHLYAGEFGYSILDSRDRKNLKTWSHIASTKAMIDQYCELKGVKGVSGEAVFESAELGDEIAQKVIDDFFFFNALGLHNIQFNYDPEMILLGGAISSRADFLEKLEAHLDIIYRSFDYGGVRPVIAQCEFSNDSNLLGAVYHHINSAF</sequence>
<keyword evidence="3" id="KW-1185">Reference proteome</keyword>
<reference evidence="2 3" key="1">
    <citation type="submission" date="2020-11" db="EMBL/GenBank/DDBJ databases">
        <title>Fusibacter basophilias sp. nov.</title>
        <authorList>
            <person name="Qiu D."/>
        </authorList>
    </citation>
    <scope>NUCLEOTIDE SEQUENCE [LARGE SCALE GENOMIC DNA]</scope>
    <source>
        <strain evidence="2 3">Q10-2</strain>
    </source>
</reference>
<dbReference type="SUPFAM" id="SSF53067">
    <property type="entry name" value="Actin-like ATPase domain"/>
    <property type="match status" value="1"/>
</dbReference>
<protein>
    <submittedName>
        <fullName evidence="2">ROK family protein</fullName>
    </submittedName>
</protein>
<gene>
    <name evidence="2" type="ORF">ISU02_06070</name>
</gene>
<accession>A0ABR9ZST5</accession>
<dbReference type="InterPro" id="IPR000600">
    <property type="entry name" value="ROK"/>
</dbReference>
<comment type="caution">
    <text evidence="2">The sequence shown here is derived from an EMBL/GenBank/DDBJ whole genome shotgun (WGS) entry which is preliminary data.</text>
</comment>
<proteinExistence type="inferred from homology"/>
<dbReference type="EMBL" id="JADKNH010000003">
    <property type="protein sequence ID" value="MBF4692674.1"/>
    <property type="molecule type" value="Genomic_DNA"/>
</dbReference>
<dbReference type="PANTHER" id="PTHR18964">
    <property type="entry name" value="ROK (REPRESSOR, ORF, KINASE) FAMILY"/>
    <property type="match status" value="1"/>
</dbReference>
<dbReference type="PANTHER" id="PTHR18964:SF170">
    <property type="entry name" value="SUGAR KINASE"/>
    <property type="match status" value="1"/>
</dbReference>
<dbReference type="CDD" id="cd24152">
    <property type="entry name" value="ASKHA_NBD_ROK-like"/>
    <property type="match status" value="1"/>
</dbReference>
<evidence type="ECO:0000313" key="3">
    <source>
        <dbReference type="Proteomes" id="UP000614200"/>
    </source>
</evidence>
<evidence type="ECO:0000256" key="1">
    <source>
        <dbReference type="ARBA" id="ARBA00006479"/>
    </source>
</evidence>
<name>A0ABR9ZST5_9FIRM</name>
<organism evidence="2 3">
    <name type="scientific">Fusibacter ferrireducens</name>
    <dbReference type="NCBI Taxonomy" id="2785058"/>
    <lineage>
        <taxon>Bacteria</taxon>
        <taxon>Bacillati</taxon>
        <taxon>Bacillota</taxon>
        <taxon>Clostridia</taxon>
        <taxon>Eubacteriales</taxon>
        <taxon>Eubacteriales Family XII. Incertae Sedis</taxon>
        <taxon>Fusibacter</taxon>
    </lineage>
</organism>
<dbReference type="InterPro" id="IPR043129">
    <property type="entry name" value="ATPase_NBD"/>
</dbReference>
<dbReference type="Proteomes" id="UP000614200">
    <property type="component" value="Unassembled WGS sequence"/>
</dbReference>